<accession>A0AC35G661</accession>
<evidence type="ECO:0000313" key="2">
    <source>
        <dbReference type="WBParaSite" id="PS1159_v2.g24402.t1"/>
    </source>
</evidence>
<sequence>MNFLRQRTAAFEMLGKKLIRSIVEKKSFFLQMSGSAVLSGTSDFLCQKFVEKREKVDFARVGRFAFLISCCIAPIAYKWIHFIEKKFPAAPVAKNSSFFWNNVGKLKAGLPRVVLDQLIAAPILTSIFLFSLNGLESRSIATARARTAAVYWTVLQNNWKVWPFVQLINLTFVPIQYRVLLVQFVSLFWNIYLSHVQHLSKKAAGIHSH</sequence>
<protein>
    <submittedName>
        <fullName evidence="2">Uncharacterized protein</fullName>
    </submittedName>
</protein>
<name>A0AC35G661_9BILA</name>
<proteinExistence type="predicted"/>
<evidence type="ECO:0000313" key="1">
    <source>
        <dbReference type="Proteomes" id="UP000887580"/>
    </source>
</evidence>
<dbReference type="WBParaSite" id="PS1159_v2.g24402.t1">
    <property type="protein sequence ID" value="PS1159_v2.g24402.t1"/>
    <property type="gene ID" value="PS1159_v2.g24402"/>
</dbReference>
<organism evidence="1 2">
    <name type="scientific">Panagrolaimus sp. PS1159</name>
    <dbReference type="NCBI Taxonomy" id="55785"/>
    <lineage>
        <taxon>Eukaryota</taxon>
        <taxon>Metazoa</taxon>
        <taxon>Ecdysozoa</taxon>
        <taxon>Nematoda</taxon>
        <taxon>Chromadorea</taxon>
        <taxon>Rhabditida</taxon>
        <taxon>Tylenchina</taxon>
        <taxon>Panagrolaimomorpha</taxon>
        <taxon>Panagrolaimoidea</taxon>
        <taxon>Panagrolaimidae</taxon>
        <taxon>Panagrolaimus</taxon>
    </lineage>
</organism>
<reference evidence="2" key="1">
    <citation type="submission" date="2022-11" db="UniProtKB">
        <authorList>
            <consortium name="WormBaseParasite"/>
        </authorList>
    </citation>
    <scope>IDENTIFICATION</scope>
</reference>
<dbReference type="Proteomes" id="UP000887580">
    <property type="component" value="Unplaced"/>
</dbReference>